<evidence type="ECO:0000313" key="2">
    <source>
        <dbReference type="EMBL" id="CAJ1411167.1"/>
    </source>
</evidence>
<name>A0AA36JRN8_9DINO</name>
<proteinExistence type="predicted"/>
<accession>A0AA36JRN8</accession>
<dbReference type="EMBL" id="CAUJNA010003860">
    <property type="protein sequence ID" value="CAJ1411167.1"/>
    <property type="molecule type" value="Genomic_DNA"/>
</dbReference>
<dbReference type="Proteomes" id="UP001178507">
    <property type="component" value="Unassembled WGS sequence"/>
</dbReference>
<dbReference type="AlphaFoldDB" id="A0AA36JRN8"/>
<gene>
    <name evidence="2" type="ORF">EVOR1521_LOCUS31804</name>
</gene>
<organism evidence="2 3">
    <name type="scientific">Effrenium voratum</name>
    <dbReference type="NCBI Taxonomy" id="2562239"/>
    <lineage>
        <taxon>Eukaryota</taxon>
        <taxon>Sar</taxon>
        <taxon>Alveolata</taxon>
        <taxon>Dinophyceae</taxon>
        <taxon>Suessiales</taxon>
        <taxon>Symbiodiniaceae</taxon>
        <taxon>Effrenium</taxon>
    </lineage>
</organism>
<feature type="region of interest" description="Disordered" evidence="1">
    <location>
        <begin position="675"/>
        <end position="703"/>
    </location>
</feature>
<keyword evidence="3" id="KW-1185">Reference proteome</keyword>
<evidence type="ECO:0000313" key="3">
    <source>
        <dbReference type="Proteomes" id="UP001178507"/>
    </source>
</evidence>
<protein>
    <submittedName>
        <fullName evidence="2">Uncharacterized protein</fullName>
    </submittedName>
</protein>
<sequence>MDVAMGWGRLSFRWAIELSQFRLLRLLRLVRVLRLLRVVRFCADLRIMVNGIAAPGDRAMRELIGARQGRREMTALALKLTFSDAKTGEDRVLSLDGDEYLIMTPDLDQCGGLFSMVLCFKRGNKQRRKSELGEAWALRRHQVLQQPQIRLARMSEAVEGDDRSASEDVRTLEVRYGVNGERLRSFRETVNELQVCEFEDFPFQPRTAMEYVKAVSSISESATAQHHMWLGASRIPDGDRSVYEDEVLARALDLAVTYDSLNVASLACMELICGRRQLISEAHANSPGAPSYMGAEHFMGQTYRQGGGIVVPTLTDFVAKKMQAQSQIMKEKRKAVAKRVFRRRAVIEEVNQSISAMNSLFFGGKGSGHDRLVPSVDSLPTSQKEAIKGIISAVKRMGPKPAGACGSEALQALRAALSSYVPLETGVGDVVPMRLDQLSLPEGTSSGVDMLQALDGDLRDVVENFEDRMLQDADVWTHISRSASRLVPYDDPSLRSRRKYLEFLRELHDRGILCFTEECRGRDGDNLYIAGADIKDCFYAVRLPAGLGLEQFFVLREDVCFEDADWQKVSAELEGLGFSLHEEESASATFKTLGGMVDGAGMSVFRSLYDFIEKNPDGSPKRFLQGREIEERKIFAGPEEWNPRTRALRRDVIGEVDTVLGADPDARLLEQYVEDSDFPEGPGPPGSSQAMEWQRGPGLPRRL</sequence>
<comment type="caution">
    <text evidence="2">The sequence shown here is derived from an EMBL/GenBank/DDBJ whole genome shotgun (WGS) entry which is preliminary data.</text>
</comment>
<reference evidence="2" key="1">
    <citation type="submission" date="2023-08" db="EMBL/GenBank/DDBJ databases">
        <authorList>
            <person name="Chen Y."/>
            <person name="Shah S."/>
            <person name="Dougan E. K."/>
            <person name="Thang M."/>
            <person name="Chan C."/>
        </authorList>
    </citation>
    <scope>NUCLEOTIDE SEQUENCE</scope>
</reference>
<evidence type="ECO:0000256" key="1">
    <source>
        <dbReference type="SAM" id="MobiDB-lite"/>
    </source>
</evidence>